<dbReference type="EMBL" id="RCMV01001046">
    <property type="protein sequence ID" value="KAG3210741.1"/>
    <property type="molecule type" value="Genomic_DNA"/>
</dbReference>
<evidence type="ECO:0000313" key="7">
    <source>
        <dbReference type="EMBL" id="KAG6954811.1"/>
    </source>
</evidence>
<feature type="signal peptide" evidence="1">
    <location>
        <begin position="1"/>
        <end position="19"/>
    </location>
</feature>
<dbReference type="Proteomes" id="UP000251314">
    <property type="component" value="Unassembled WGS sequence"/>
</dbReference>
<accession>A0A329RPF2</accession>
<dbReference type="EMBL" id="RCMG01000676">
    <property type="protein sequence ID" value="KAG2850544.1"/>
    <property type="molecule type" value="Genomic_DNA"/>
</dbReference>
<organism evidence="8 9">
    <name type="scientific">Phytophthora cactorum</name>
    <dbReference type="NCBI Taxonomy" id="29920"/>
    <lineage>
        <taxon>Eukaryota</taxon>
        <taxon>Sar</taxon>
        <taxon>Stramenopiles</taxon>
        <taxon>Oomycota</taxon>
        <taxon>Peronosporomycetes</taxon>
        <taxon>Peronosporales</taxon>
        <taxon>Peronosporaceae</taxon>
        <taxon>Phytophthora</taxon>
    </lineage>
</organism>
<dbReference type="AlphaFoldDB" id="A0A329RPF2"/>
<dbReference type="VEuPathDB" id="FungiDB:PC110_g17341"/>
<evidence type="ECO:0000313" key="9">
    <source>
        <dbReference type="Proteomes" id="UP000251314"/>
    </source>
</evidence>
<comment type="caution">
    <text evidence="8">The sequence shown here is derived from an EMBL/GenBank/DDBJ whole genome shotgun (WGS) entry which is preliminary data.</text>
</comment>
<evidence type="ECO:0000313" key="8">
    <source>
        <dbReference type="EMBL" id="RAW26261.1"/>
    </source>
</evidence>
<dbReference type="Proteomes" id="UP000736787">
    <property type="component" value="Unassembled WGS sequence"/>
</dbReference>
<dbReference type="EMBL" id="RCML01000694">
    <property type="protein sequence ID" value="KAG2970995.1"/>
    <property type="molecule type" value="Genomic_DNA"/>
</dbReference>
<dbReference type="Proteomes" id="UP000760860">
    <property type="component" value="Unassembled WGS sequence"/>
</dbReference>
<dbReference type="OrthoDB" id="129061at2759"/>
<keyword evidence="9" id="KW-1185">Reference proteome</keyword>
<dbReference type="Proteomes" id="UP000697107">
    <property type="component" value="Unassembled WGS sequence"/>
</dbReference>
<dbReference type="EMBL" id="RCMK01000822">
    <property type="protein sequence ID" value="KAG2911252.1"/>
    <property type="molecule type" value="Genomic_DNA"/>
</dbReference>
<proteinExistence type="predicted"/>
<feature type="chain" id="PRO_5044073210" description="RxLR effector protein" evidence="1">
    <location>
        <begin position="20"/>
        <end position="196"/>
    </location>
</feature>
<evidence type="ECO:0000313" key="3">
    <source>
        <dbReference type="EMBL" id="KAG2898631.1"/>
    </source>
</evidence>
<dbReference type="EMBL" id="RCMI01000758">
    <property type="protein sequence ID" value="KAG2898631.1"/>
    <property type="molecule type" value="Genomic_DNA"/>
</dbReference>
<evidence type="ECO:0000256" key="1">
    <source>
        <dbReference type="SAM" id="SignalP"/>
    </source>
</evidence>
<dbReference type="EMBL" id="MJFZ01000668">
    <property type="protein sequence ID" value="RAW26261.1"/>
    <property type="molecule type" value="Genomic_DNA"/>
</dbReference>
<evidence type="ECO:0000313" key="2">
    <source>
        <dbReference type="EMBL" id="KAG2850544.1"/>
    </source>
</evidence>
<dbReference type="EMBL" id="JAENGZ010000718">
    <property type="protein sequence ID" value="KAG6954811.1"/>
    <property type="molecule type" value="Genomic_DNA"/>
</dbReference>
<protein>
    <recommendedName>
        <fullName evidence="10">RxLR effector protein</fullName>
    </recommendedName>
</protein>
<keyword evidence="1" id="KW-0732">Signal</keyword>
<reference evidence="2" key="2">
    <citation type="submission" date="2018-10" db="EMBL/GenBank/DDBJ databases">
        <title>Effector identification in a new, highly contiguous assembly of the strawberry crown rot pathogen Phytophthora cactorum.</title>
        <authorList>
            <person name="Armitage A.D."/>
            <person name="Nellist C.F."/>
            <person name="Bates H."/>
            <person name="Vickerstaff R.J."/>
            <person name="Harrison R.J."/>
        </authorList>
    </citation>
    <scope>NUCLEOTIDE SEQUENCE</scope>
    <source>
        <strain evidence="2">15-7</strain>
        <strain evidence="3">4032</strain>
        <strain evidence="4">4040</strain>
        <strain evidence="5">P415</strain>
        <strain evidence="6">P421</strain>
    </source>
</reference>
<dbReference type="Proteomes" id="UP000735874">
    <property type="component" value="Unassembled WGS sequence"/>
</dbReference>
<name>A0A329RPF2_9STRA</name>
<sequence length="196" mass="20094">MKIAAIAAALVYLVSFVTADEPTTLDVGMTSDQAMTPGLRGTSPAGLITNTIDAKNNNVLVSKSNIVLSKSDRVQLAKVITEMLASHPEANRAAANLIIEQLEQDGGTSTVANLGTNRAVVSHAVNILASGISGNPAAAAGHTVGLISAAYPVVMAPAPRPVATRYNPSITITMSPSAIGIPPRTPPRFFPTSPSS</sequence>
<reference evidence="7" key="3">
    <citation type="submission" date="2021-01" db="EMBL/GenBank/DDBJ databases">
        <title>Phytophthora aleatoria, a newly-described species from Pinus radiata is distinct from Phytophthora cactorum isolates based on comparative genomics.</title>
        <authorList>
            <person name="Mcdougal R."/>
            <person name="Panda P."/>
            <person name="Williams N."/>
            <person name="Studholme D.J."/>
        </authorList>
    </citation>
    <scope>NUCLEOTIDE SEQUENCE</scope>
    <source>
        <strain evidence="7">NZFS 3830</strain>
    </source>
</reference>
<dbReference type="Proteomes" id="UP000774804">
    <property type="component" value="Unassembled WGS sequence"/>
</dbReference>
<evidence type="ECO:0000313" key="6">
    <source>
        <dbReference type="EMBL" id="KAG3210741.1"/>
    </source>
</evidence>
<evidence type="ECO:0008006" key="10">
    <source>
        <dbReference type="Google" id="ProtNLM"/>
    </source>
</evidence>
<dbReference type="Proteomes" id="UP000688947">
    <property type="component" value="Unassembled WGS sequence"/>
</dbReference>
<evidence type="ECO:0000313" key="5">
    <source>
        <dbReference type="EMBL" id="KAG2970995.1"/>
    </source>
</evidence>
<gene>
    <name evidence="7" type="ORF">JG687_00011586</name>
    <name evidence="8" type="ORF">PC110_g17341</name>
    <name evidence="2" type="ORF">PC113_g16694</name>
    <name evidence="3" type="ORF">PC115_g16783</name>
    <name evidence="4" type="ORF">PC117_g19211</name>
    <name evidence="5" type="ORF">PC118_g16550</name>
    <name evidence="6" type="ORF">PC129_g18270</name>
</gene>
<reference evidence="8 9" key="1">
    <citation type="submission" date="2018-01" db="EMBL/GenBank/DDBJ databases">
        <title>Draft genome of the strawberry crown rot pathogen Phytophthora cactorum.</title>
        <authorList>
            <person name="Armitage A.D."/>
            <person name="Lysoe E."/>
            <person name="Nellist C.F."/>
            <person name="Harrison R.J."/>
            <person name="Brurberg M.B."/>
        </authorList>
    </citation>
    <scope>NUCLEOTIDE SEQUENCE [LARGE SCALE GENOMIC DNA]</scope>
    <source>
        <strain evidence="8 9">10300</strain>
    </source>
</reference>
<evidence type="ECO:0000313" key="4">
    <source>
        <dbReference type="EMBL" id="KAG2911252.1"/>
    </source>
</evidence>